<evidence type="ECO:0000256" key="3">
    <source>
        <dbReference type="SAM" id="Coils"/>
    </source>
</evidence>
<dbReference type="AlphaFoldDB" id="A0A820AKB2"/>
<evidence type="ECO:0000313" key="6">
    <source>
        <dbReference type="Proteomes" id="UP000663851"/>
    </source>
</evidence>
<evidence type="ECO:0000256" key="2">
    <source>
        <dbReference type="ARBA" id="ARBA00022837"/>
    </source>
</evidence>
<dbReference type="Gene3D" id="1.10.238.10">
    <property type="entry name" value="EF-hand"/>
    <property type="match status" value="2"/>
</dbReference>
<reference evidence="5" key="1">
    <citation type="submission" date="2021-02" db="EMBL/GenBank/DDBJ databases">
        <authorList>
            <person name="Nowell W R."/>
        </authorList>
    </citation>
    <scope>NUCLEOTIDE SEQUENCE</scope>
</reference>
<evidence type="ECO:0000259" key="4">
    <source>
        <dbReference type="PROSITE" id="PS50222"/>
    </source>
</evidence>
<dbReference type="PROSITE" id="PS00018">
    <property type="entry name" value="EF_HAND_1"/>
    <property type="match status" value="4"/>
</dbReference>
<dbReference type="PROSITE" id="PS50222">
    <property type="entry name" value="EF_HAND_2"/>
    <property type="match status" value="4"/>
</dbReference>
<organism evidence="5 6">
    <name type="scientific">Rotaria socialis</name>
    <dbReference type="NCBI Taxonomy" id="392032"/>
    <lineage>
        <taxon>Eukaryota</taxon>
        <taxon>Metazoa</taxon>
        <taxon>Spiralia</taxon>
        <taxon>Gnathifera</taxon>
        <taxon>Rotifera</taxon>
        <taxon>Eurotatoria</taxon>
        <taxon>Bdelloidea</taxon>
        <taxon>Philodinida</taxon>
        <taxon>Philodinidae</taxon>
        <taxon>Rotaria</taxon>
    </lineage>
</organism>
<sequence>MVFRIFKQFNENLQRKVRRAFLAEPDKMPQRCAIVMASVLLLSIIITYNTLYERKKTEEGIQPVTVTELFRERNAKKRLEHLELQRNIAKARESVKTHQEQELRDAFNLFDRDHSGKITKSELRKLLRALNVKATDSEVQRLLHRMDTDNSGDIDFNEFKNAMARPFFKKYSRTEVMDAFKKFDVDGNGFISSKELENIMSRMGKHLSQKELQATISSLDLNKDGKISFDEFCALFD</sequence>
<feature type="coiled-coil region" evidence="3">
    <location>
        <begin position="72"/>
        <end position="101"/>
    </location>
</feature>
<gene>
    <name evidence="5" type="ORF">HFQ381_LOCUS6451</name>
</gene>
<evidence type="ECO:0000313" key="5">
    <source>
        <dbReference type="EMBL" id="CAF4184625.1"/>
    </source>
</evidence>
<dbReference type="FunFam" id="1.10.238.10:FF:000003">
    <property type="entry name" value="Calmodulin A"/>
    <property type="match status" value="1"/>
</dbReference>
<dbReference type="InterPro" id="IPR002048">
    <property type="entry name" value="EF_hand_dom"/>
</dbReference>
<dbReference type="Proteomes" id="UP000663851">
    <property type="component" value="Unassembled WGS sequence"/>
</dbReference>
<name>A0A820AKB2_9BILA</name>
<dbReference type="InterPro" id="IPR050145">
    <property type="entry name" value="Centrin_CML-like"/>
</dbReference>
<evidence type="ECO:0000256" key="1">
    <source>
        <dbReference type="ARBA" id="ARBA00022737"/>
    </source>
</evidence>
<feature type="domain" description="EF-hand" evidence="4">
    <location>
        <begin position="207"/>
        <end position="237"/>
    </location>
</feature>
<keyword evidence="3" id="KW-0175">Coiled coil</keyword>
<feature type="domain" description="EF-hand" evidence="4">
    <location>
        <begin position="171"/>
        <end position="206"/>
    </location>
</feature>
<dbReference type="SMART" id="SM00054">
    <property type="entry name" value="EFh"/>
    <property type="match status" value="4"/>
</dbReference>
<feature type="domain" description="EF-hand" evidence="4">
    <location>
        <begin position="134"/>
        <end position="169"/>
    </location>
</feature>
<keyword evidence="2" id="KW-0106">Calcium</keyword>
<dbReference type="PANTHER" id="PTHR23050">
    <property type="entry name" value="CALCIUM BINDING PROTEIN"/>
    <property type="match status" value="1"/>
</dbReference>
<proteinExistence type="predicted"/>
<comment type="caution">
    <text evidence="5">The sequence shown here is derived from an EMBL/GenBank/DDBJ whole genome shotgun (WGS) entry which is preliminary data.</text>
</comment>
<dbReference type="InterPro" id="IPR011992">
    <property type="entry name" value="EF-hand-dom_pair"/>
</dbReference>
<protein>
    <recommendedName>
        <fullName evidence="4">EF-hand domain-containing protein</fullName>
    </recommendedName>
</protein>
<dbReference type="SUPFAM" id="SSF47473">
    <property type="entry name" value="EF-hand"/>
    <property type="match status" value="1"/>
</dbReference>
<dbReference type="InterPro" id="IPR018247">
    <property type="entry name" value="EF_Hand_1_Ca_BS"/>
</dbReference>
<dbReference type="EMBL" id="CAJOBO010000291">
    <property type="protein sequence ID" value="CAF4184625.1"/>
    <property type="molecule type" value="Genomic_DNA"/>
</dbReference>
<accession>A0A820AKB2</accession>
<feature type="domain" description="EF-hand" evidence="4">
    <location>
        <begin position="98"/>
        <end position="133"/>
    </location>
</feature>
<dbReference type="GO" id="GO:0005509">
    <property type="term" value="F:calcium ion binding"/>
    <property type="evidence" value="ECO:0007669"/>
    <property type="project" value="InterPro"/>
</dbReference>
<keyword evidence="1" id="KW-0677">Repeat</keyword>
<dbReference type="Pfam" id="PF13499">
    <property type="entry name" value="EF-hand_7"/>
    <property type="match status" value="2"/>
</dbReference>